<name>A0A7R9IZX0_TIMCA</name>
<keyword evidence="5" id="KW-0472">Membrane</keyword>
<organism evidence="6">
    <name type="scientific">Timema californicum</name>
    <name type="common">California timema</name>
    <name type="synonym">Walking stick</name>
    <dbReference type="NCBI Taxonomy" id="61474"/>
    <lineage>
        <taxon>Eukaryota</taxon>
        <taxon>Metazoa</taxon>
        <taxon>Ecdysozoa</taxon>
        <taxon>Arthropoda</taxon>
        <taxon>Hexapoda</taxon>
        <taxon>Insecta</taxon>
        <taxon>Pterygota</taxon>
        <taxon>Neoptera</taxon>
        <taxon>Polyneoptera</taxon>
        <taxon>Phasmatodea</taxon>
        <taxon>Timematodea</taxon>
        <taxon>Timematoidea</taxon>
        <taxon>Timematidae</taxon>
        <taxon>Timema</taxon>
    </lineage>
</organism>
<dbReference type="AlphaFoldDB" id="A0A7R9IZX0"/>
<sequence length="485" mass="54748">MNTLLTDPPLLFCDEPTTGLDSYSAGVVVEKLRQFAASGKVVVCTIHQPASGLFDMFNQVLLVARGRVAFYGDVCDAAKYFNRCWPHIPSVDGDVNESHTSQRRAQLGFSFLGIRSEVDTFPFVIWGHPWRHDYPLASRQPRRLSQWRPAVTKSHLESGEKCYCLSRVVRSRFPGELTHIGHGESHLFEFCLYVTGSHVGWESLDYHFDRFVPGQCERVEFLFEVLQQVPLDSKEYRIDVLRRMRCGSSIPEACILSNGGIMLIDRSNYMSRKGVSYDITGVGLNCPATFNRAEFYASQLAVVPGKEMESQRKIQWLCDEFDRSRYGQELIKLVTQARNERRSIIPCRKESDDLDLQSLLEKCYTSNPEVFCIFARSRCTNQARGIVVSAPGGLGFNSLLGPVLQISVESRPRELSNRVQRNGPRNQPPSSLMVIHPLKKSSRATPRVLAHIYYTSVDSSMTNWACGNEAKVLFSALLVNVAFPD</sequence>
<evidence type="ECO:0000256" key="3">
    <source>
        <dbReference type="ARBA" id="ARBA00022692"/>
    </source>
</evidence>
<evidence type="ECO:0000313" key="6">
    <source>
        <dbReference type="EMBL" id="CAD7570025.1"/>
    </source>
</evidence>
<keyword evidence="4" id="KW-1133">Transmembrane helix</keyword>
<evidence type="ECO:0000256" key="2">
    <source>
        <dbReference type="ARBA" id="ARBA00022448"/>
    </source>
</evidence>
<comment type="subcellular location">
    <subcellularLocation>
        <location evidence="1">Membrane</location>
        <topology evidence="1">Multi-pass membrane protein</topology>
    </subcellularLocation>
</comment>
<accession>A0A7R9IZX0</accession>
<keyword evidence="3" id="KW-0812">Transmembrane</keyword>
<dbReference type="GO" id="GO:0016020">
    <property type="term" value="C:membrane"/>
    <property type="evidence" value="ECO:0007669"/>
    <property type="project" value="UniProtKB-SubCell"/>
</dbReference>
<dbReference type="InterPro" id="IPR050352">
    <property type="entry name" value="ABCG_transporters"/>
</dbReference>
<dbReference type="PANTHER" id="PTHR48041:SF139">
    <property type="entry name" value="PROTEIN SCARLET"/>
    <property type="match status" value="1"/>
</dbReference>
<dbReference type="GO" id="GO:0042626">
    <property type="term" value="F:ATPase-coupled transmembrane transporter activity"/>
    <property type="evidence" value="ECO:0007669"/>
    <property type="project" value="TreeGrafter"/>
</dbReference>
<dbReference type="Gene3D" id="3.40.50.300">
    <property type="entry name" value="P-loop containing nucleotide triphosphate hydrolases"/>
    <property type="match status" value="1"/>
</dbReference>
<dbReference type="SUPFAM" id="SSF52540">
    <property type="entry name" value="P-loop containing nucleoside triphosphate hydrolases"/>
    <property type="match status" value="1"/>
</dbReference>
<evidence type="ECO:0000256" key="5">
    <source>
        <dbReference type="ARBA" id="ARBA00023136"/>
    </source>
</evidence>
<reference evidence="6" key="1">
    <citation type="submission" date="2020-11" db="EMBL/GenBank/DDBJ databases">
        <authorList>
            <person name="Tran Van P."/>
        </authorList>
    </citation>
    <scope>NUCLEOTIDE SEQUENCE</scope>
</reference>
<evidence type="ECO:0000256" key="4">
    <source>
        <dbReference type="ARBA" id="ARBA00022989"/>
    </source>
</evidence>
<proteinExistence type="predicted"/>
<dbReference type="EMBL" id="OE179881">
    <property type="protein sequence ID" value="CAD7570025.1"/>
    <property type="molecule type" value="Genomic_DNA"/>
</dbReference>
<evidence type="ECO:0000256" key="1">
    <source>
        <dbReference type="ARBA" id="ARBA00004141"/>
    </source>
</evidence>
<protein>
    <submittedName>
        <fullName evidence="6">(California timema) hypothetical protein</fullName>
    </submittedName>
</protein>
<dbReference type="InterPro" id="IPR027417">
    <property type="entry name" value="P-loop_NTPase"/>
</dbReference>
<gene>
    <name evidence="6" type="ORF">TCMB3V08_LOCUS2740</name>
</gene>
<dbReference type="PANTHER" id="PTHR48041">
    <property type="entry name" value="ABC TRANSPORTER G FAMILY MEMBER 28"/>
    <property type="match status" value="1"/>
</dbReference>
<keyword evidence="2" id="KW-0813">Transport</keyword>